<dbReference type="EMBL" id="LFNT01000094">
    <property type="protein sequence ID" value="KMS67699.1"/>
    <property type="molecule type" value="Genomic_DNA"/>
</dbReference>
<accession>A0A0J7YW10</accession>
<dbReference type="Proteomes" id="UP000037432">
    <property type="component" value="Unassembled WGS sequence"/>
</dbReference>
<evidence type="ECO:0000313" key="9">
    <source>
        <dbReference type="Proteomes" id="UP000037432"/>
    </source>
</evidence>
<proteinExistence type="predicted"/>
<sequence length="266" mass="26977">MSAEGVHRLGTAVGVALAVGWLLRWWAVARHERRARRRLAGLMTTADVVSTVVSNRRRSDVRRGVRRVLPMAAVVAAGWALVGGVAGLAVGLVVAGGLWLWRRRQDAVGAVAEHDAGEVARQLPLAADLLAACIAAGAGPVIAAQAVGEALGGPVGDVLARGAAEVRLGGEPGESWQRLASLPRAGALARLLERADVSGLPAAGPVARLATEARADWARTSTERARRAAVMVSAPVGLCFLPAFIAVGVAPVVIGLAGGVLGGGGG</sequence>
<evidence type="ECO:0000256" key="3">
    <source>
        <dbReference type="ARBA" id="ARBA00022692"/>
    </source>
</evidence>
<evidence type="ECO:0000256" key="4">
    <source>
        <dbReference type="ARBA" id="ARBA00022989"/>
    </source>
</evidence>
<feature type="transmembrane region" description="Helical" evidence="6">
    <location>
        <begin position="228"/>
        <end position="261"/>
    </location>
</feature>
<keyword evidence="4 6" id="KW-1133">Transmembrane helix</keyword>
<dbReference type="Pfam" id="PF00482">
    <property type="entry name" value="T2SSF"/>
    <property type="match status" value="1"/>
</dbReference>
<organism evidence="8 9">
    <name type="scientific">Streptomyces viridochromogenes</name>
    <dbReference type="NCBI Taxonomy" id="1938"/>
    <lineage>
        <taxon>Bacteria</taxon>
        <taxon>Bacillati</taxon>
        <taxon>Actinomycetota</taxon>
        <taxon>Actinomycetes</taxon>
        <taxon>Kitasatosporales</taxon>
        <taxon>Streptomycetaceae</taxon>
        <taxon>Streptomyces</taxon>
    </lineage>
</organism>
<evidence type="ECO:0000256" key="6">
    <source>
        <dbReference type="SAM" id="Phobius"/>
    </source>
</evidence>
<gene>
    <name evidence="8" type="ORF">ACM01_41805</name>
</gene>
<dbReference type="PANTHER" id="PTHR35007:SF3">
    <property type="entry name" value="POSSIBLE CONSERVED ALANINE RICH MEMBRANE PROTEIN"/>
    <property type="match status" value="1"/>
</dbReference>
<evidence type="ECO:0000259" key="7">
    <source>
        <dbReference type="Pfam" id="PF00482"/>
    </source>
</evidence>
<keyword evidence="3 6" id="KW-0812">Transmembrane</keyword>
<evidence type="ECO:0000256" key="2">
    <source>
        <dbReference type="ARBA" id="ARBA00022475"/>
    </source>
</evidence>
<comment type="caution">
    <text evidence="8">The sequence shown here is derived from an EMBL/GenBank/DDBJ whole genome shotgun (WGS) entry which is preliminary data.</text>
</comment>
<feature type="domain" description="Type II secretion system protein GspF" evidence="7">
    <location>
        <begin position="127"/>
        <end position="249"/>
    </location>
</feature>
<keyword evidence="5 6" id="KW-0472">Membrane</keyword>
<protein>
    <submittedName>
        <fullName evidence="8">Membrane protein</fullName>
    </submittedName>
</protein>
<comment type="subcellular location">
    <subcellularLocation>
        <location evidence="1">Cell membrane</location>
        <topology evidence="1">Multi-pass membrane protein</topology>
    </subcellularLocation>
</comment>
<dbReference type="RefSeq" id="WP_048586723.1">
    <property type="nucleotide sequence ID" value="NZ_LFNT01000094.1"/>
</dbReference>
<evidence type="ECO:0000313" key="8">
    <source>
        <dbReference type="EMBL" id="KMS67699.1"/>
    </source>
</evidence>
<feature type="transmembrane region" description="Helical" evidence="6">
    <location>
        <begin position="76"/>
        <end position="101"/>
    </location>
</feature>
<dbReference type="GO" id="GO:0005886">
    <property type="term" value="C:plasma membrane"/>
    <property type="evidence" value="ECO:0007669"/>
    <property type="project" value="UniProtKB-SubCell"/>
</dbReference>
<evidence type="ECO:0000256" key="5">
    <source>
        <dbReference type="ARBA" id="ARBA00023136"/>
    </source>
</evidence>
<name>A0A0J7YW10_STRVR</name>
<dbReference type="AlphaFoldDB" id="A0A0J7YW10"/>
<reference evidence="8 9" key="1">
    <citation type="submission" date="2015-06" db="EMBL/GenBank/DDBJ databases">
        <authorList>
            <person name="Ju K.-S."/>
            <person name="Doroghazi J.R."/>
            <person name="Metcalf W.W."/>
        </authorList>
    </citation>
    <scope>NUCLEOTIDE SEQUENCE [LARGE SCALE GENOMIC DNA]</scope>
    <source>
        <strain evidence="8 9">NRRL 3414</strain>
    </source>
</reference>
<dbReference type="PANTHER" id="PTHR35007">
    <property type="entry name" value="INTEGRAL MEMBRANE PROTEIN-RELATED"/>
    <property type="match status" value="1"/>
</dbReference>
<evidence type="ECO:0000256" key="1">
    <source>
        <dbReference type="ARBA" id="ARBA00004651"/>
    </source>
</evidence>
<feature type="transmembrane region" description="Helical" evidence="6">
    <location>
        <begin position="6"/>
        <end position="27"/>
    </location>
</feature>
<dbReference type="OrthoDB" id="3267562at2"/>
<keyword evidence="2" id="KW-1003">Cell membrane</keyword>
<dbReference type="PATRIC" id="fig|1938.3.peg.9945"/>
<dbReference type="InterPro" id="IPR018076">
    <property type="entry name" value="T2SS_GspF_dom"/>
</dbReference>